<name>A0ABQ4CGA1_9ACTN</name>
<protein>
    <submittedName>
        <fullName evidence="4">Uncharacterized protein</fullName>
    </submittedName>
</protein>
<feature type="compositionally biased region" description="Polar residues" evidence="2">
    <location>
        <begin position="241"/>
        <end position="255"/>
    </location>
</feature>
<evidence type="ECO:0000313" key="5">
    <source>
        <dbReference type="Proteomes" id="UP000624325"/>
    </source>
</evidence>
<dbReference type="Proteomes" id="UP000624325">
    <property type="component" value="Unassembled WGS sequence"/>
</dbReference>
<keyword evidence="3" id="KW-0812">Transmembrane</keyword>
<organism evidence="4 5">
    <name type="scientific">Asanoa iriomotensis</name>
    <dbReference type="NCBI Taxonomy" id="234613"/>
    <lineage>
        <taxon>Bacteria</taxon>
        <taxon>Bacillati</taxon>
        <taxon>Actinomycetota</taxon>
        <taxon>Actinomycetes</taxon>
        <taxon>Micromonosporales</taxon>
        <taxon>Micromonosporaceae</taxon>
        <taxon>Asanoa</taxon>
    </lineage>
</organism>
<evidence type="ECO:0000256" key="3">
    <source>
        <dbReference type="SAM" id="Phobius"/>
    </source>
</evidence>
<keyword evidence="5" id="KW-1185">Reference proteome</keyword>
<evidence type="ECO:0000313" key="4">
    <source>
        <dbReference type="EMBL" id="GIF61802.1"/>
    </source>
</evidence>
<feature type="region of interest" description="Disordered" evidence="2">
    <location>
        <begin position="199"/>
        <end position="255"/>
    </location>
</feature>
<feature type="transmembrane region" description="Helical" evidence="3">
    <location>
        <begin position="176"/>
        <end position="194"/>
    </location>
</feature>
<keyword evidence="3" id="KW-1133">Transmembrane helix</keyword>
<feature type="compositionally biased region" description="Polar residues" evidence="2">
    <location>
        <begin position="199"/>
        <end position="211"/>
    </location>
</feature>
<reference evidence="4 5" key="1">
    <citation type="submission" date="2021-01" db="EMBL/GenBank/DDBJ databases">
        <title>Whole genome shotgun sequence of Asanoa iriomotensis NBRC 100142.</title>
        <authorList>
            <person name="Komaki H."/>
            <person name="Tamura T."/>
        </authorList>
    </citation>
    <scope>NUCLEOTIDE SEQUENCE [LARGE SCALE GENOMIC DNA]</scope>
    <source>
        <strain evidence="4 5">NBRC 100142</strain>
    </source>
</reference>
<evidence type="ECO:0000256" key="1">
    <source>
        <dbReference type="SAM" id="Coils"/>
    </source>
</evidence>
<gene>
    <name evidence="4" type="ORF">Air01nite_78970</name>
</gene>
<feature type="transmembrane region" description="Helical" evidence="3">
    <location>
        <begin position="106"/>
        <end position="126"/>
    </location>
</feature>
<dbReference type="EMBL" id="BONC01000134">
    <property type="protein sequence ID" value="GIF61802.1"/>
    <property type="molecule type" value="Genomic_DNA"/>
</dbReference>
<proteinExistence type="predicted"/>
<sequence length="255" mass="26711">MRVISADKRFAEARVYGYYVLAVFRPGVEVPTFGQPTDFTDSLDGLSDDDRKTVIEEGRRQLDRQLADLEKNKSRAATMLTVGLAEVGVLAAGANRAFAHGPWTGIGWIVSALLALLALGGAVSLLTSQAVFGRTDTRAVASGPTPLQQQVAFGYADAVGWGEETIRTRITVLRDGVLLAVASAVLYALIWPFISGAPSQKSNPQPSTTGVSTTCPATCTPSSPSNPPTRTSRSGGPARGLTSSAPAPAPSTQRP</sequence>
<feature type="coiled-coil region" evidence="1">
    <location>
        <begin position="52"/>
        <end position="79"/>
    </location>
</feature>
<keyword evidence="3" id="KW-0472">Membrane</keyword>
<accession>A0ABQ4CGA1</accession>
<feature type="compositionally biased region" description="Low complexity" evidence="2">
    <location>
        <begin position="212"/>
        <end position="234"/>
    </location>
</feature>
<comment type="caution">
    <text evidence="4">The sequence shown here is derived from an EMBL/GenBank/DDBJ whole genome shotgun (WGS) entry which is preliminary data.</text>
</comment>
<feature type="transmembrane region" description="Helical" evidence="3">
    <location>
        <begin position="76"/>
        <end position="94"/>
    </location>
</feature>
<evidence type="ECO:0000256" key="2">
    <source>
        <dbReference type="SAM" id="MobiDB-lite"/>
    </source>
</evidence>
<keyword evidence="1" id="KW-0175">Coiled coil</keyword>